<proteinExistence type="predicted"/>
<feature type="domain" description="MacB-like periplasmic core" evidence="8">
    <location>
        <begin position="19"/>
        <end position="238"/>
    </location>
</feature>
<dbReference type="PANTHER" id="PTHR30572:SF18">
    <property type="entry name" value="ABC-TYPE MACROLIDE FAMILY EXPORT SYSTEM PERMEASE COMPONENT 2"/>
    <property type="match status" value="1"/>
</dbReference>
<evidence type="ECO:0000313" key="10">
    <source>
        <dbReference type="EMBL" id="RDU48507.1"/>
    </source>
</evidence>
<dbReference type="Pfam" id="PF02687">
    <property type="entry name" value="FtsX"/>
    <property type="match status" value="2"/>
</dbReference>
<accession>A0A3D8HDB1</accession>
<dbReference type="InterPro" id="IPR003838">
    <property type="entry name" value="ABC3_permease_C"/>
</dbReference>
<evidence type="ECO:0000313" key="9">
    <source>
        <dbReference type="EMBL" id="MBC8602756.1"/>
    </source>
</evidence>
<feature type="transmembrane region" description="Helical" evidence="6">
    <location>
        <begin position="329"/>
        <end position="355"/>
    </location>
</feature>
<evidence type="ECO:0000256" key="3">
    <source>
        <dbReference type="ARBA" id="ARBA00022692"/>
    </source>
</evidence>
<dbReference type="PANTHER" id="PTHR30572">
    <property type="entry name" value="MEMBRANE COMPONENT OF TRANSPORTER-RELATED"/>
    <property type="match status" value="1"/>
</dbReference>
<dbReference type="EMBL" id="QREV01000036">
    <property type="protein sequence ID" value="RDU48507.1"/>
    <property type="molecule type" value="Genomic_DNA"/>
</dbReference>
<evidence type="ECO:0000313" key="11">
    <source>
        <dbReference type="Proteomes" id="UP000256321"/>
    </source>
</evidence>
<evidence type="ECO:0000259" key="7">
    <source>
        <dbReference type="Pfam" id="PF02687"/>
    </source>
</evidence>
<keyword evidence="4 6" id="KW-1133">Transmembrane helix</keyword>
<feature type="transmembrane region" description="Helical" evidence="6">
    <location>
        <begin position="286"/>
        <end position="309"/>
    </location>
</feature>
<feature type="transmembrane region" description="Helical" evidence="6">
    <location>
        <begin position="722"/>
        <end position="742"/>
    </location>
</feature>
<organism evidence="10 11">
    <name type="scientific">Parabacteroides acidifaciens</name>
    <dbReference type="NCBI Taxonomy" id="2290935"/>
    <lineage>
        <taxon>Bacteria</taxon>
        <taxon>Pseudomonadati</taxon>
        <taxon>Bacteroidota</taxon>
        <taxon>Bacteroidia</taxon>
        <taxon>Bacteroidales</taxon>
        <taxon>Tannerellaceae</taxon>
        <taxon>Parabacteroides</taxon>
    </lineage>
</organism>
<evidence type="ECO:0000256" key="2">
    <source>
        <dbReference type="ARBA" id="ARBA00022475"/>
    </source>
</evidence>
<keyword evidence="12" id="KW-1185">Reference proteome</keyword>
<reference evidence="9 12" key="2">
    <citation type="submission" date="2020-08" db="EMBL/GenBank/DDBJ databases">
        <title>Genome public.</title>
        <authorList>
            <person name="Liu C."/>
            <person name="Sun Q."/>
        </authorList>
    </citation>
    <scope>NUCLEOTIDE SEQUENCE [LARGE SCALE GENOMIC DNA]</scope>
    <source>
        <strain evidence="9 12">426_9</strain>
    </source>
</reference>
<gene>
    <name evidence="10" type="ORF">DWU89_13995</name>
    <name evidence="9" type="ORF">H8784_13640</name>
</gene>
<dbReference type="InterPro" id="IPR050250">
    <property type="entry name" value="Macrolide_Exporter_MacB"/>
</dbReference>
<feature type="transmembrane region" description="Helical" evidence="6">
    <location>
        <begin position="669"/>
        <end position="692"/>
    </location>
</feature>
<evidence type="ECO:0000256" key="1">
    <source>
        <dbReference type="ARBA" id="ARBA00004651"/>
    </source>
</evidence>
<evidence type="ECO:0000313" key="12">
    <source>
        <dbReference type="Proteomes" id="UP000629596"/>
    </source>
</evidence>
<feature type="transmembrane region" description="Helical" evidence="6">
    <location>
        <begin position="422"/>
        <end position="446"/>
    </location>
</feature>
<protein>
    <submittedName>
        <fullName evidence="10">ABC transporter permease</fullName>
    </submittedName>
</protein>
<dbReference type="GO" id="GO:0022857">
    <property type="term" value="F:transmembrane transporter activity"/>
    <property type="evidence" value="ECO:0007669"/>
    <property type="project" value="TreeGrafter"/>
</dbReference>
<dbReference type="AlphaFoldDB" id="A0A3D8HDB1"/>
<reference evidence="10 11" key="1">
    <citation type="submission" date="2018-07" db="EMBL/GenBank/DDBJ databases">
        <title>Parabacteroides acidifaciens nov. sp., isolated from human feces.</title>
        <authorList>
            <person name="Wang Y.J."/>
        </authorList>
    </citation>
    <scope>NUCLEOTIDE SEQUENCE [LARGE SCALE GENOMIC DNA]</scope>
    <source>
        <strain evidence="10 11">426-9</strain>
    </source>
</reference>
<dbReference type="RefSeq" id="WP_115500251.1">
    <property type="nucleotide sequence ID" value="NZ_JACRTI010000036.1"/>
</dbReference>
<keyword evidence="3 6" id="KW-0812">Transmembrane</keyword>
<keyword evidence="2" id="KW-1003">Cell membrane</keyword>
<dbReference type="Proteomes" id="UP000256321">
    <property type="component" value="Unassembled WGS sequence"/>
</dbReference>
<evidence type="ECO:0000256" key="4">
    <source>
        <dbReference type="ARBA" id="ARBA00022989"/>
    </source>
</evidence>
<comment type="subcellular location">
    <subcellularLocation>
        <location evidence="1">Cell membrane</location>
        <topology evidence="1">Multi-pass membrane protein</topology>
    </subcellularLocation>
</comment>
<comment type="caution">
    <text evidence="10">The sequence shown here is derived from an EMBL/GenBank/DDBJ whole genome shotgun (WGS) entry which is preliminary data.</text>
</comment>
<name>A0A3D8HDB1_9BACT</name>
<evidence type="ECO:0000256" key="6">
    <source>
        <dbReference type="SAM" id="Phobius"/>
    </source>
</evidence>
<evidence type="ECO:0000256" key="5">
    <source>
        <dbReference type="ARBA" id="ARBA00023136"/>
    </source>
</evidence>
<keyword evidence="5 6" id="KW-0472">Membrane</keyword>
<feature type="transmembrane region" description="Helical" evidence="6">
    <location>
        <begin position="754"/>
        <end position="776"/>
    </location>
</feature>
<sequence>MKTILRNFLSVLRRFRLATALNVVGLSVSFAAFIIIMMQVRYERTFDSCHPNVSRIYRVEVDMKEYKGSTILARPFVDAVIQSSPLIDAGTLFNPFTGEYYFTVLQGQDKVGFKEPFITCYPEITKMYHFDMVEGNADCLNDVEKALIPESMARKFFGEGSAVGQRLNMEESIWSKNTDGFLVVGGVYKDFPGNTQLNNVIYTAIYDDRTKDAWVSNNYFCYLMLTPDASPETVADNFNRTFDFSKCYKGEEDVHIRLRPFSEIYYLNESQDGRLVKSGNPETTKLLLMIAFLIIIVAAINFTNFSTALTPLRIKSINTQKVLGSSESVLRLSLLVEAMGIAFLSFLISLFLIYVLNRPEILSFVKADLALSHNIGLLVAVGGLSLLVGLAAGLYPAWYITSFPPALVLKGSFGLSPAGRKLRTCLMGFQFVVSLVLIIGALFIYLQNRYMQHFPLGFDKDRIAVVELNGRMATKNKDAYVNKLKEYPGIEDVAFAQEKLGAQDSYMTWSGVYKEQNVGINALPVSWNFIDVMGIQRAGGRQLTEADEKGKKLVFVLFDAMRKQYDMKDGDSFMIPWLEADDPIEIAGFVEDVHFTSLRSKLENTALIINYWGQLPVSYIRIKAGTNLPEAVDHIRKVVADIDPAYPVDVQFYDTIFDSLYRQEENLSMMVFLFSLLAIIISLVGVFGLVVFESQYRKKEIGIRKVHGSTVGGILGMLSKRYVAIVLICFVLATPLAYYGVTKWLENFTYKTPIHVWVFAAALVVVMLITLATVVFQSWKAATANPVESIKNE</sequence>
<evidence type="ECO:0000259" key="8">
    <source>
        <dbReference type="Pfam" id="PF12704"/>
    </source>
</evidence>
<dbReference type="Proteomes" id="UP000629596">
    <property type="component" value="Unassembled WGS sequence"/>
</dbReference>
<feature type="transmembrane region" description="Helical" evidence="6">
    <location>
        <begin position="20"/>
        <end position="40"/>
    </location>
</feature>
<dbReference type="Pfam" id="PF12704">
    <property type="entry name" value="MacB_PCD"/>
    <property type="match status" value="1"/>
</dbReference>
<dbReference type="GO" id="GO:0005886">
    <property type="term" value="C:plasma membrane"/>
    <property type="evidence" value="ECO:0007669"/>
    <property type="project" value="UniProtKB-SubCell"/>
</dbReference>
<dbReference type="InterPro" id="IPR025857">
    <property type="entry name" value="MacB_PCD"/>
</dbReference>
<feature type="transmembrane region" description="Helical" evidence="6">
    <location>
        <begin position="375"/>
        <end position="401"/>
    </location>
</feature>
<dbReference type="EMBL" id="JACRTI010000036">
    <property type="protein sequence ID" value="MBC8602756.1"/>
    <property type="molecule type" value="Genomic_DNA"/>
</dbReference>
<feature type="domain" description="ABC3 transporter permease C-terminal" evidence="7">
    <location>
        <begin position="289"/>
        <end position="405"/>
    </location>
</feature>
<feature type="domain" description="ABC3 transporter permease C-terminal" evidence="7">
    <location>
        <begin position="673"/>
        <end position="786"/>
    </location>
</feature>